<dbReference type="AlphaFoldDB" id="A0A9P5NL32"/>
<sequence length="449" mass="50834">MPLLLVFSTTQDDLWKNRALDLENECQRLKDNFEAAQTHHFLDMHRPAARTTEIDDTSKHSDVSLQPDVPTKKKSKQKQGPIDEPSKYTGLPESSVNLKAIQGLFSGHTFKSSLAGGKLFQALNTFFELAVLHDRPEFPQNAFLSATRRCIDALSVSLDYTVKKDMNFERLQTLDVLLRLVMDRSLPLVQPNSTELPFANDQTPNLYPLQLPYPNNGSVEQVDGRPLLLAFFQSIISTVHTCSRMPLAQNNAPATHRQASITCKDISLDVSLLVHSLVLESLRHLDEILTEPVAEIQRNRDKIRRLRHLAVKDSFWYLCSILHILIATQTRGGDSMGTSNPVSEADPDNSNRQDRQRSKEEAVLTDDVMFRMETDLPRHQEDYRASNRCPTQSKFACYNTSGETFCSSNDVSHDNITASRSSTHATHILLDDMASRMFLRVMESYFSLL</sequence>
<evidence type="ECO:0000313" key="4">
    <source>
        <dbReference type="Proteomes" id="UP000724874"/>
    </source>
</evidence>
<protein>
    <submittedName>
        <fullName evidence="3">Uncharacterized protein</fullName>
    </submittedName>
</protein>
<evidence type="ECO:0000256" key="1">
    <source>
        <dbReference type="SAM" id="Coils"/>
    </source>
</evidence>
<feature type="compositionally biased region" description="Polar residues" evidence="2">
    <location>
        <begin position="332"/>
        <end position="342"/>
    </location>
</feature>
<dbReference type="EMBL" id="JADNYJ010000062">
    <property type="protein sequence ID" value="KAF8895014.1"/>
    <property type="molecule type" value="Genomic_DNA"/>
</dbReference>
<feature type="region of interest" description="Disordered" evidence="2">
    <location>
        <begin position="332"/>
        <end position="360"/>
    </location>
</feature>
<evidence type="ECO:0000313" key="3">
    <source>
        <dbReference type="EMBL" id="KAF8895014.1"/>
    </source>
</evidence>
<accession>A0A9P5NL32</accession>
<feature type="coiled-coil region" evidence="1">
    <location>
        <begin position="12"/>
        <end position="39"/>
    </location>
</feature>
<keyword evidence="4" id="KW-1185">Reference proteome</keyword>
<dbReference type="Proteomes" id="UP000724874">
    <property type="component" value="Unassembled WGS sequence"/>
</dbReference>
<feature type="compositionally biased region" description="Basic and acidic residues" evidence="2">
    <location>
        <begin position="349"/>
        <end position="360"/>
    </location>
</feature>
<gene>
    <name evidence="3" type="ORF">CPB84DRAFT_1267902</name>
</gene>
<feature type="region of interest" description="Disordered" evidence="2">
    <location>
        <begin position="52"/>
        <end position="91"/>
    </location>
</feature>
<comment type="caution">
    <text evidence="3">The sequence shown here is derived from an EMBL/GenBank/DDBJ whole genome shotgun (WGS) entry which is preliminary data.</text>
</comment>
<keyword evidence="1" id="KW-0175">Coiled coil</keyword>
<proteinExistence type="predicted"/>
<evidence type="ECO:0000256" key="2">
    <source>
        <dbReference type="SAM" id="MobiDB-lite"/>
    </source>
</evidence>
<dbReference type="OrthoDB" id="3056508at2759"/>
<feature type="compositionally biased region" description="Basic and acidic residues" evidence="2">
    <location>
        <begin position="52"/>
        <end position="62"/>
    </location>
</feature>
<organism evidence="3 4">
    <name type="scientific">Gymnopilus junonius</name>
    <name type="common">Spectacular rustgill mushroom</name>
    <name type="synonym">Gymnopilus spectabilis subsp. junonius</name>
    <dbReference type="NCBI Taxonomy" id="109634"/>
    <lineage>
        <taxon>Eukaryota</taxon>
        <taxon>Fungi</taxon>
        <taxon>Dikarya</taxon>
        <taxon>Basidiomycota</taxon>
        <taxon>Agaricomycotina</taxon>
        <taxon>Agaricomycetes</taxon>
        <taxon>Agaricomycetidae</taxon>
        <taxon>Agaricales</taxon>
        <taxon>Agaricineae</taxon>
        <taxon>Hymenogastraceae</taxon>
        <taxon>Gymnopilus</taxon>
    </lineage>
</organism>
<name>A0A9P5NL32_GYMJU</name>
<reference evidence="3" key="1">
    <citation type="submission" date="2020-11" db="EMBL/GenBank/DDBJ databases">
        <authorList>
            <consortium name="DOE Joint Genome Institute"/>
            <person name="Ahrendt S."/>
            <person name="Riley R."/>
            <person name="Andreopoulos W."/>
            <person name="LaButti K."/>
            <person name="Pangilinan J."/>
            <person name="Ruiz-duenas F.J."/>
            <person name="Barrasa J.M."/>
            <person name="Sanchez-Garcia M."/>
            <person name="Camarero S."/>
            <person name="Miyauchi S."/>
            <person name="Serrano A."/>
            <person name="Linde D."/>
            <person name="Babiker R."/>
            <person name="Drula E."/>
            <person name="Ayuso-Fernandez I."/>
            <person name="Pacheco R."/>
            <person name="Padilla G."/>
            <person name="Ferreira P."/>
            <person name="Barriuso J."/>
            <person name="Kellner H."/>
            <person name="Castanera R."/>
            <person name="Alfaro M."/>
            <person name="Ramirez L."/>
            <person name="Pisabarro A.G."/>
            <person name="Kuo A."/>
            <person name="Tritt A."/>
            <person name="Lipzen A."/>
            <person name="He G."/>
            <person name="Yan M."/>
            <person name="Ng V."/>
            <person name="Cullen D."/>
            <person name="Martin F."/>
            <person name="Rosso M.-N."/>
            <person name="Henrissat B."/>
            <person name="Hibbett D."/>
            <person name="Martinez A.T."/>
            <person name="Grigoriev I.V."/>
        </authorList>
    </citation>
    <scope>NUCLEOTIDE SEQUENCE</scope>
    <source>
        <strain evidence="3">AH 44721</strain>
    </source>
</reference>